<feature type="compositionally biased region" description="Polar residues" evidence="1">
    <location>
        <begin position="748"/>
        <end position="783"/>
    </location>
</feature>
<feature type="compositionally biased region" description="Acidic residues" evidence="1">
    <location>
        <begin position="872"/>
        <end position="882"/>
    </location>
</feature>
<feature type="compositionally biased region" description="Basic and acidic residues" evidence="1">
    <location>
        <begin position="610"/>
        <end position="619"/>
    </location>
</feature>
<feature type="region of interest" description="Disordered" evidence="1">
    <location>
        <begin position="731"/>
        <end position="790"/>
    </location>
</feature>
<dbReference type="PANTHER" id="PTHR31008:SF15">
    <property type="entry name" value="GPI-ANCHORED ADHESIN-LIKE PROTEIN"/>
    <property type="match status" value="1"/>
</dbReference>
<feature type="region of interest" description="Disordered" evidence="1">
    <location>
        <begin position="233"/>
        <end position="336"/>
    </location>
</feature>
<feature type="compositionally biased region" description="Polar residues" evidence="1">
    <location>
        <begin position="624"/>
        <end position="635"/>
    </location>
</feature>
<feature type="compositionally biased region" description="Polar residues" evidence="1">
    <location>
        <begin position="660"/>
        <end position="686"/>
    </location>
</feature>
<feature type="compositionally biased region" description="Polar residues" evidence="1">
    <location>
        <begin position="1316"/>
        <end position="1331"/>
    </location>
</feature>
<reference evidence="2 3" key="1">
    <citation type="submission" date="2019-01" db="EMBL/GenBank/DDBJ databases">
        <title>Sequencing of cultivated peanut Arachis hypogaea provides insights into genome evolution and oil improvement.</title>
        <authorList>
            <person name="Chen X."/>
        </authorList>
    </citation>
    <scope>NUCLEOTIDE SEQUENCE [LARGE SCALE GENOMIC DNA]</scope>
    <source>
        <strain evidence="3">cv. Fuhuasheng</strain>
        <tissue evidence="2">Leaves</tissue>
    </source>
</reference>
<feature type="region of interest" description="Disordered" evidence="1">
    <location>
        <begin position="1274"/>
        <end position="1354"/>
    </location>
</feature>
<feature type="compositionally biased region" description="Basic and acidic residues" evidence="1">
    <location>
        <begin position="639"/>
        <end position="650"/>
    </location>
</feature>
<feature type="compositionally biased region" description="Basic and acidic residues" evidence="1">
    <location>
        <begin position="233"/>
        <end position="245"/>
    </location>
</feature>
<dbReference type="STRING" id="3818.A0A445CPR9"/>
<feature type="compositionally biased region" description="Basic and acidic residues" evidence="1">
    <location>
        <begin position="1286"/>
        <end position="1299"/>
    </location>
</feature>
<name>A0A445CPR9_ARAHY</name>
<organism evidence="2 3">
    <name type="scientific">Arachis hypogaea</name>
    <name type="common">Peanut</name>
    <dbReference type="NCBI Taxonomy" id="3818"/>
    <lineage>
        <taxon>Eukaryota</taxon>
        <taxon>Viridiplantae</taxon>
        <taxon>Streptophyta</taxon>
        <taxon>Embryophyta</taxon>
        <taxon>Tracheophyta</taxon>
        <taxon>Spermatophyta</taxon>
        <taxon>Magnoliopsida</taxon>
        <taxon>eudicotyledons</taxon>
        <taxon>Gunneridae</taxon>
        <taxon>Pentapetalae</taxon>
        <taxon>rosids</taxon>
        <taxon>fabids</taxon>
        <taxon>Fabales</taxon>
        <taxon>Fabaceae</taxon>
        <taxon>Papilionoideae</taxon>
        <taxon>50 kb inversion clade</taxon>
        <taxon>dalbergioids sensu lato</taxon>
        <taxon>Dalbergieae</taxon>
        <taxon>Pterocarpus clade</taxon>
        <taxon>Arachis</taxon>
    </lineage>
</organism>
<feature type="compositionally biased region" description="Polar residues" evidence="1">
    <location>
        <begin position="580"/>
        <end position="589"/>
    </location>
</feature>
<feature type="compositionally biased region" description="Polar residues" evidence="1">
    <location>
        <begin position="964"/>
        <end position="984"/>
    </location>
</feature>
<dbReference type="EMBL" id="SDMP01000006">
    <property type="protein sequence ID" value="RYR52895.1"/>
    <property type="molecule type" value="Genomic_DNA"/>
</dbReference>
<keyword evidence="3" id="KW-1185">Reference proteome</keyword>
<feature type="compositionally biased region" description="Polar residues" evidence="1">
    <location>
        <begin position="398"/>
        <end position="409"/>
    </location>
</feature>
<gene>
    <name evidence="2" type="ORF">Ahy_A06g027758</name>
</gene>
<proteinExistence type="predicted"/>
<feature type="compositionally biased region" description="Basic and acidic residues" evidence="1">
    <location>
        <begin position="483"/>
        <end position="508"/>
    </location>
</feature>
<feature type="compositionally biased region" description="Basic and acidic residues" evidence="1">
    <location>
        <begin position="812"/>
        <end position="843"/>
    </location>
</feature>
<evidence type="ECO:0000313" key="3">
    <source>
        <dbReference type="Proteomes" id="UP000289738"/>
    </source>
</evidence>
<feature type="compositionally biased region" description="Polar residues" evidence="1">
    <location>
        <begin position="509"/>
        <end position="539"/>
    </location>
</feature>
<feature type="compositionally biased region" description="Basic and acidic residues" evidence="1">
    <location>
        <begin position="985"/>
        <end position="999"/>
    </location>
</feature>
<accession>A0A445CPR9</accession>
<dbReference type="Proteomes" id="UP000289738">
    <property type="component" value="Chromosome A06"/>
</dbReference>
<feature type="region of interest" description="Disordered" evidence="1">
    <location>
        <begin position="812"/>
        <end position="1016"/>
    </location>
</feature>
<feature type="compositionally biased region" description="Low complexity" evidence="1">
    <location>
        <begin position="927"/>
        <end position="940"/>
    </location>
</feature>
<feature type="region of interest" description="Disordered" evidence="1">
    <location>
        <begin position="1095"/>
        <end position="1248"/>
    </location>
</feature>
<dbReference type="PANTHER" id="PTHR31008">
    <property type="entry name" value="COP1-INTERACTING PROTEIN-RELATED"/>
    <property type="match status" value="1"/>
</dbReference>
<comment type="caution">
    <text evidence="2">The sequence shown here is derived from an EMBL/GenBank/DDBJ whole genome shotgun (WGS) entry which is preliminary data.</text>
</comment>
<feature type="compositionally biased region" description="Basic and acidic residues" evidence="1">
    <location>
        <begin position="451"/>
        <end position="460"/>
    </location>
</feature>
<sequence>MNSDTPLDCAVFQLSPDRSRCELFVSSDGNSEKLVSGSIQPFVTHLKVAEEQIALAVQSIKLETERNKNVETWFTKGTLERFVQYVSKPEVLEMVNTFDAEMSQLEGARRIYSQGAGDQRTVSQGGVGTGSPAAADATKLNTLSFELLVLTIYLSEMLELSCRMTGKELLRAIDVRLAAVRQDLTTAFARASAAGFNPDTVSDLKHFADQFGAHRLNEACSKYMSMCESRADLRASKGNSERDVRSSVGSDMSIEDPTEDQAGPFLGPNNAQATWQQRKIVPSIGSRRSSIGGGVNEKDQEQQQRVEPEVVEEEDEKKKKEGHQVGGQPQPGRRLSVQDRINLFESKQKEISSFSASSGGSGTKPVVGKPVELRRLSSDVSAAEKSVLRRWSGASDMSIDTESPSSSSCVLAPKLNAEDVSHSHRNNNPEVSFSAAPRTRPDTQIPFPSVVKDDDSKDRSASTSLPSPVINDDDDVTAAADEQSSHDTSKVSSFYHDRTPAAPKDTHFRGSNQVASHMLSVTATATSDDVTPDIKSSTAWGDDAGRKNHPVAQSFIRASHSHSRSRSAQFESKFREVEADQSTQPQLRSFNAEPEELVKRDSSFSSKHQSKVEDSEFSKMKYQRPQSGSADQASRTRFKRDETRVPHESSKLNLPVKQVLENQDSSQINSTPPSEQVQRVRQSKGNQGLHDELKMKADELEKLFAEHKLRLPGDQSGSVWRTEPVDAHVEQAVNSEHRRPKAAELSPNMPSRNSVLEPTASTSNVPSSDATSLVNKVNNQNFGDDSRGKFYEKYMKKREDKLREEWSLKRAEKEAKMKAMQDSLERSRAEMRDKFSGSIDRLHSASGASRAEKRRYFKSNIKREQHPIDSLQNEEDEDQYEFSEEKIYGQDSISGESNLGDGASRQSRKILPNRHMSSATPRTAAVSSFSRSSTRISNSSGRRRESPIAQSVPNFSDLRKENTKPSGVSKSTSRSQLRNYARSKSAQDETQGSKEDKSKRSQSLRKSCANSEEFSDLSHLNSDGVVLAPLKFDMERSDLGPFDQSPKSFLKKGYGLGPGPQGSAIRMKASVTYDTHKDELFDELAFEGEGSLDMATEEPDEIGTVAIEDHAYTNNGKVRLSQESEKSGNSESEIGDSARSLSQVDPVSVAEMPSAMPSSSNGVGSLHDSPVESPVSWNSRTRHPFTYPHESSDVDASMDSPIGSPASWNSHSHTQGESDAARMRKKWGSAPKPVLVANSSQNQSRKDVTKGFKRLLKFGRKNRGSESLVDWISATTSEGDDETEDVRDLVNRSSEDLRKSRMGFSHGHPSDDSFNESELYSEQVQSLQSSIPTPPAHFKLRDDHISGSSLKGDV</sequence>
<evidence type="ECO:0000313" key="2">
    <source>
        <dbReference type="EMBL" id="RYR52895.1"/>
    </source>
</evidence>
<feature type="region of interest" description="Disordered" evidence="1">
    <location>
        <begin position="348"/>
        <end position="694"/>
    </location>
</feature>
<feature type="compositionally biased region" description="Basic and acidic residues" evidence="1">
    <location>
        <begin position="296"/>
        <end position="308"/>
    </location>
</feature>
<protein>
    <submittedName>
        <fullName evidence="2">Uncharacterized protein</fullName>
    </submittedName>
</protein>
<evidence type="ECO:0000256" key="1">
    <source>
        <dbReference type="SAM" id="MobiDB-lite"/>
    </source>
</evidence>